<dbReference type="EMBL" id="JAESVP010000006">
    <property type="protein sequence ID" value="MBL4929156.1"/>
    <property type="molecule type" value="Genomic_DNA"/>
</dbReference>
<evidence type="ECO:0000313" key="2">
    <source>
        <dbReference type="Proteomes" id="UP000619033"/>
    </source>
</evidence>
<dbReference type="Pfam" id="PF04393">
    <property type="entry name" value="DUF535"/>
    <property type="match status" value="1"/>
</dbReference>
<dbReference type="RefSeq" id="WP_202661689.1">
    <property type="nucleotide sequence ID" value="NZ_JAESVP010000006.1"/>
</dbReference>
<name>A0A8J7MT88_9RHOB</name>
<organism evidence="1 2">
    <name type="scientific">Fuscibacter oryzae</name>
    <dbReference type="NCBI Taxonomy" id="2803939"/>
    <lineage>
        <taxon>Bacteria</taxon>
        <taxon>Pseudomonadati</taxon>
        <taxon>Pseudomonadota</taxon>
        <taxon>Alphaproteobacteria</taxon>
        <taxon>Rhodobacterales</taxon>
        <taxon>Paracoccaceae</taxon>
        <taxon>Fuscibacter</taxon>
    </lineage>
</organism>
<dbReference type="AlphaFoldDB" id="A0A8J7MT88"/>
<accession>A0A8J7MT88</accession>
<protein>
    <submittedName>
        <fullName evidence="1">DUF535 family protein</fullName>
    </submittedName>
</protein>
<keyword evidence="2" id="KW-1185">Reference proteome</keyword>
<dbReference type="InterPro" id="IPR007488">
    <property type="entry name" value="DUF535"/>
</dbReference>
<sequence>MNAAKARTPERKVTTSKDIGAMSVFASGLRADRGRYPLWTMAVRALRRARILGASQKLGAMTTSPSLLAHTAAEGEDDLLFCLSHRYYLAKGLDTQARVAAAHCHYQHEDQAYLPAYFEQVYQNGGLVLWGADTPDHRYDIVLQPGRDVAYEGGLSVALRVDGGCLCVLSFSLVPSRLLGSPAGLPEVVHFVSRRHLTKDRGYQADYNRAFNRSTPAHMVFAALEGLILAQGRIHALGIAPERHPSDRADLNPWFRAGYSEFWTSLGGRPLGDAGYVIELPMRLSPLDDLDAAKRKRALQRRAHLEAVRQSARAQISALLLPKETA</sequence>
<dbReference type="Proteomes" id="UP000619033">
    <property type="component" value="Unassembled WGS sequence"/>
</dbReference>
<reference evidence="1" key="1">
    <citation type="submission" date="2021-01" db="EMBL/GenBank/DDBJ databases">
        <title>Genome seq and assembly of Tabrizicola sp. KVB23.</title>
        <authorList>
            <person name="Chhetri G."/>
        </authorList>
    </citation>
    <scope>NUCLEOTIDE SEQUENCE</scope>
    <source>
        <strain evidence="1">KVB23</strain>
    </source>
</reference>
<comment type="caution">
    <text evidence="1">The sequence shown here is derived from an EMBL/GenBank/DDBJ whole genome shotgun (WGS) entry which is preliminary data.</text>
</comment>
<proteinExistence type="predicted"/>
<gene>
    <name evidence="1" type="ORF">JI744_13660</name>
</gene>
<evidence type="ECO:0000313" key="1">
    <source>
        <dbReference type="EMBL" id="MBL4929156.1"/>
    </source>
</evidence>